<dbReference type="Gene3D" id="2.170.130.10">
    <property type="entry name" value="TonB-dependent receptor, plug domain"/>
    <property type="match status" value="1"/>
</dbReference>
<feature type="domain" description="TonB-dependent receptor plug" evidence="6">
    <location>
        <begin position="140"/>
        <end position="236"/>
    </location>
</feature>
<dbReference type="GO" id="GO:0009279">
    <property type="term" value="C:cell outer membrane"/>
    <property type="evidence" value="ECO:0007669"/>
    <property type="project" value="UniProtKB-SubCell"/>
</dbReference>
<name>A0A8A4TR02_SULCO</name>
<dbReference type="Gene3D" id="2.60.40.1120">
    <property type="entry name" value="Carboxypeptidase-like, regulatory domain"/>
    <property type="match status" value="1"/>
</dbReference>
<organism evidence="7 8">
    <name type="scientific">Sulfidibacter corallicola</name>
    <dbReference type="NCBI Taxonomy" id="2818388"/>
    <lineage>
        <taxon>Bacteria</taxon>
        <taxon>Pseudomonadati</taxon>
        <taxon>Acidobacteriota</taxon>
        <taxon>Holophagae</taxon>
        <taxon>Acanthopleuribacterales</taxon>
        <taxon>Acanthopleuribacteraceae</taxon>
        <taxon>Sulfidibacter</taxon>
    </lineage>
</organism>
<proteinExistence type="predicted"/>
<comment type="subcellular location">
    <subcellularLocation>
        <location evidence="1">Cell outer membrane</location>
    </subcellularLocation>
</comment>
<feature type="signal peptide" evidence="5">
    <location>
        <begin position="1"/>
        <end position="24"/>
    </location>
</feature>
<evidence type="ECO:0000256" key="2">
    <source>
        <dbReference type="ARBA" id="ARBA00023136"/>
    </source>
</evidence>
<dbReference type="EMBL" id="CP071793">
    <property type="protein sequence ID" value="QTD52406.1"/>
    <property type="molecule type" value="Genomic_DNA"/>
</dbReference>
<dbReference type="Pfam" id="PF13620">
    <property type="entry name" value="CarboxypepD_reg"/>
    <property type="match status" value="1"/>
</dbReference>
<gene>
    <name evidence="7" type="ORF">J3U87_08025</name>
</gene>
<evidence type="ECO:0000256" key="3">
    <source>
        <dbReference type="ARBA" id="ARBA00023237"/>
    </source>
</evidence>
<dbReference type="AlphaFoldDB" id="A0A8A4TR02"/>
<dbReference type="Pfam" id="PF07715">
    <property type="entry name" value="Plug"/>
    <property type="match status" value="1"/>
</dbReference>
<feature type="region of interest" description="Disordered" evidence="4">
    <location>
        <begin position="268"/>
        <end position="288"/>
    </location>
</feature>
<dbReference type="InterPro" id="IPR036942">
    <property type="entry name" value="Beta-barrel_TonB_sf"/>
</dbReference>
<evidence type="ECO:0000256" key="4">
    <source>
        <dbReference type="SAM" id="MobiDB-lite"/>
    </source>
</evidence>
<dbReference type="Gene3D" id="2.40.170.20">
    <property type="entry name" value="TonB-dependent receptor, beta-barrel domain"/>
    <property type="match status" value="2"/>
</dbReference>
<feature type="chain" id="PRO_5035151747" evidence="5">
    <location>
        <begin position="25"/>
        <end position="956"/>
    </location>
</feature>
<sequence>MKKNRHPFLGFVCCAFFLVNGLWAQQEYGHLSGTVTDMDGAPLANVKVLVTGKYIISERNAVTNENGTYSVRNLSLGPATVTFVMTGFQTLKHTDVPINLGKTTDLDIKMALADMELILTVSTEKPLIDTSDAQTGAAFSAVEVEKMPTTKDPWSVIELTPGVSLSLANVGGNKQGTQARFSAHGTSPYQNAYYVDGINLTDTSASGASGQYYDFDTFEEFSISTGSHDASVGAPGVNVSMVTKTGSNQFEGRMSYGYSADSLQSDNHVTYESNGTQHRLSSPQDSNEDLNLNLSGPIIKDRLWFFAAYHKNDVSLYAINTRDTAKETLDVTELEQINANIKWAITPNNTLRVGYNENEKSKSNRLPTSPGTNYFLEPGTAWAQKGPGDAWFIHDDWVFGSGTVFSIKYGQQTYPFSLAPHAQAPDDVLTRFPVVVDRVNVRATSATYYPTYNRENRTIMSKINHFATLGASSHDITFGFERLASENLTRNQFAGNARVEIQRYTDGVASGEVWFYRGIDMTSEIENSALYLTDEITYGKWTINLGLRYQMQRGHIQDGSLAGTWQNVPEDVAPGFADRFGDVNVGRLDDAAEWNDLLPRINLTYDLHGDGRTVFKLGLNQYAWTLNTNEFEMASALADFEEDYAWTDRNGDGQFLGDGSDWGEIDFSTILWSSGVSTGTPIDEDYSAPITDEAIFNVSHQIDEGFVVGANLIYRRNSNVAVTLDRGRVGLDRYELTTWTDSNGNSHPFYRFLDPSTPSDFVQTNLDSYETEFVGLDVSFAKRGANYLISGSLAWGDNSVSYDLDELDDPNQPFHIFGDRGDRVAGAYQPEWQGNLYGSYTLPWWEVELGAKIRYNSGNYVTSYEKTSNGIGTSEVLIHGIENETLPSYFLVDLSAGKKFSLFGSHQFEAKLDLFNLLDEDAIISYASLDRGSSRYLDGGEILGPRVARFNLVYSF</sequence>
<evidence type="ECO:0000256" key="1">
    <source>
        <dbReference type="ARBA" id="ARBA00004442"/>
    </source>
</evidence>
<dbReference type="GO" id="GO:0030246">
    <property type="term" value="F:carbohydrate binding"/>
    <property type="evidence" value="ECO:0007669"/>
    <property type="project" value="InterPro"/>
</dbReference>
<dbReference type="RefSeq" id="WP_237382514.1">
    <property type="nucleotide sequence ID" value="NZ_CP071793.1"/>
</dbReference>
<evidence type="ECO:0000259" key="6">
    <source>
        <dbReference type="Pfam" id="PF07715"/>
    </source>
</evidence>
<dbReference type="Proteomes" id="UP000663929">
    <property type="component" value="Chromosome"/>
</dbReference>
<evidence type="ECO:0000313" key="7">
    <source>
        <dbReference type="EMBL" id="QTD52406.1"/>
    </source>
</evidence>
<accession>A0A8A4TR02</accession>
<protein>
    <submittedName>
        <fullName evidence="7">TonB-dependent receptor</fullName>
    </submittedName>
</protein>
<dbReference type="InterPro" id="IPR013784">
    <property type="entry name" value="Carb-bd-like_fold"/>
</dbReference>
<dbReference type="KEGG" id="scor:J3U87_08025"/>
<keyword evidence="5" id="KW-0732">Signal</keyword>
<reference evidence="7" key="1">
    <citation type="submission" date="2021-03" db="EMBL/GenBank/DDBJ databases">
        <title>Acanthopleuribacteraceae sp. M133.</title>
        <authorList>
            <person name="Wang G."/>
        </authorList>
    </citation>
    <scope>NUCLEOTIDE SEQUENCE</scope>
    <source>
        <strain evidence="7">M133</strain>
    </source>
</reference>
<dbReference type="InterPro" id="IPR037066">
    <property type="entry name" value="Plug_dom_sf"/>
</dbReference>
<dbReference type="InterPro" id="IPR012910">
    <property type="entry name" value="Plug_dom"/>
</dbReference>
<keyword evidence="2" id="KW-0472">Membrane</keyword>
<evidence type="ECO:0000256" key="5">
    <source>
        <dbReference type="SAM" id="SignalP"/>
    </source>
</evidence>
<dbReference type="SUPFAM" id="SSF49452">
    <property type="entry name" value="Starch-binding domain-like"/>
    <property type="match status" value="1"/>
</dbReference>
<keyword evidence="7" id="KW-0675">Receptor</keyword>
<keyword evidence="8" id="KW-1185">Reference proteome</keyword>
<dbReference type="SUPFAM" id="SSF56935">
    <property type="entry name" value="Porins"/>
    <property type="match status" value="1"/>
</dbReference>
<keyword evidence="3" id="KW-0998">Cell outer membrane</keyword>
<evidence type="ECO:0000313" key="8">
    <source>
        <dbReference type="Proteomes" id="UP000663929"/>
    </source>
</evidence>